<feature type="active site" evidence="12">
    <location>
        <position position="402"/>
    </location>
</feature>
<comment type="catalytic activity">
    <reaction evidence="12">
        <text>2 a 1,2-diacyl-sn-glycero-3-phospho-(1'-sn-glycerol) = a cardiolipin + glycerol</text>
        <dbReference type="Rhea" id="RHEA:31451"/>
        <dbReference type="ChEBI" id="CHEBI:17754"/>
        <dbReference type="ChEBI" id="CHEBI:62237"/>
        <dbReference type="ChEBI" id="CHEBI:64716"/>
    </reaction>
</comment>
<keyword evidence="11 12" id="KW-1208">Phospholipid metabolism</keyword>
<comment type="function">
    <text evidence="12">Catalyzes the reversible phosphatidyl group transfer from one phosphatidylglycerol molecule to another to form cardiolipin (CL) (diphosphatidylglycerol) and glycerol.</text>
</comment>
<evidence type="ECO:0000256" key="12">
    <source>
        <dbReference type="HAMAP-Rule" id="MF_00190"/>
    </source>
</evidence>
<keyword evidence="7 12" id="KW-1133">Transmembrane helix</keyword>
<feature type="active site" evidence="12">
    <location>
        <position position="222"/>
    </location>
</feature>
<keyword evidence="8 12" id="KW-0443">Lipid metabolism</keyword>
<sequence length="482" mass="54523">MLNTALSDLGLVIYALLICLVTFQVILKRRAVGVTLSWLLLIFVLPLFGIICYQLFGERYLGRLRAKRARIMEVKYKQRIELLSRSPHVVQHSGSAQAEPLNNLTRRLLGLPILGGNKLQNFQDSLATLQQLCADIKLAQHTIYMEFYIVQPGGLVDPVLQELQQASERGVKVYLLADSVGSSQFLKSAQCKSLKKQGLNIVDALHANPVRMLLQRVDLRLHRKIVAIDQRIAYSGSMNLVDPRYFNQQRGVGQWVDLMLRVEGPAALNLQAIVAYDIEMETGDAAIEQLNLQQEQASYGQQKMQIMPSGPGIFGDHVIQLLLCSIYAAKRQIVLTSPYFVPDESLQIALVTAASRGVEVILILPAKNDSRLVRYASHSFYQQLLDVGVNIFRFKGGLLHTKSLLIDQQIALVGTVNLDMRSFWLNFEVTSIIDDPAYAEDLYRIIQDYLKQSSRINPIAWRKRPLYRRLMENIIHIFSPLL</sequence>
<evidence type="ECO:0000256" key="7">
    <source>
        <dbReference type="ARBA" id="ARBA00022989"/>
    </source>
</evidence>
<dbReference type="HAMAP" id="MF_00190">
    <property type="entry name" value="Cardiolipin_synth_ClsA"/>
    <property type="match status" value="1"/>
</dbReference>
<evidence type="ECO:0000256" key="3">
    <source>
        <dbReference type="ARBA" id="ARBA00022516"/>
    </source>
</evidence>
<keyword evidence="5 12" id="KW-0812">Transmembrane</keyword>
<protein>
    <recommendedName>
        <fullName evidence="12">Cardiolipin synthase A</fullName>
        <shortName evidence="12">CL synthase</shortName>
        <ecNumber evidence="12">2.7.8.-</ecNumber>
    </recommendedName>
</protein>
<evidence type="ECO:0000256" key="6">
    <source>
        <dbReference type="ARBA" id="ARBA00022737"/>
    </source>
</evidence>
<dbReference type="Gene3D" id="3.30.870.10">
    <property type="entry name" value="Endonuclease Chain A"/>
    <property type="match status" value="2"/>
</dbReference>
<evidence type="ECO:0000313" key="14">
    <source>
        <dbReference type="EMBL" id="GGB11336.1"/>
    </source>
</evidence>
<evidence type="ECO:0000256" key="9">
    <source>
        <dbReference type="ARBA" id="ARBA00023136"/>
    </source>
</evidence>
<accession>A0ABQ1I5A8</accession>
<keyword evidence="4 12" id="KW-0808">Transferase</keyword>
<feature type="active site" evidence="12">
    <location>
        <position position="407"/>
    </location>
</feature>
<keyword evidence="3 12" id="KW-0444">Lipid biosynthesis</keyword>
<feature type="active site" evidence="12">
    <location>
        <position position="400"/>
    </location>
</feature>
<keyword evidence="6" id="KW-0677">Repeat</keyword>
<evidence type="ECO:0000256" key="1">
    <source>
        <dbReference type="ARBA" id="ARBA00004651"/>
    </source>
</evidence>
<dbReference type="InterPro" id="IPR022924">
    <property type="entry name" value="Cardiolipin_synthase"/>
</dbReference>
<gene>
    <name evidence="12 14" type="primary">clsA</name>
    <name evidence="14" type="ORF">GCM10007414_26010</name>
</gene>
<proteinExistence type="inferred from homology"/>
<dbReference type="PROSITE" id="PS50035">
    <property type="entry name" value="PLD"/>
    <property type="match status" value="2"/>
</dbReference>
<evidence type="ECO:0000256" key="5">
    <source>
        <dbReference type="ARBA" id="ARBA00022692"/>
    </source>
</evidence>
<keyword evidence="10 12" id="KW-0594">Phospholipid biosynthesis</keyword>
<feature type="domain" description="PLD phosphodiesterase" evidence="13">
    <location>
        <begin position="395"/>
        <end position="422"/>
    </location>
</feature>
<dbReference type="InterPro" id="IPR001736">
    <property type="entry name" value="PLipase_D/transphosphatidylase"/>
</dbReference>
<evidence type="ECO:0000256" key="11">
    <source>
        <dbReference type="ARBA" id="ARBA00023264"/>
    </source>
</evidence>
<dbReference type="EC" id="2.7.8.-" evidence="12"/>
<feature type="active site" evidence="12">
    <location>
        <position position="229"/>
    </location>
</feature>
<evidence type="ECO:0000259" key="13">
    <source>
        <dbReference type="PROSITE" id="PS50035"/>
    </source>
</evidence>
<feature type="active site" evidence="12">
    <location>
        <position position="224"/>
    </location>
</feature>
<keyword evidence="2 12" id="KW-1003">Cell membrane</keyword>
<comment type="similarity">
    <text evidence="12">Belongs to the phospholipase D family. Cardiolipin synthase subfamily. ClsA sub-subfamily.</text>
</comment>
<evidence type="ECO:0000256" key="10">
    <source>
        <dbReference type="ARBA" id="ARBA00023209"/>
    </source>
</evidence>
<reference evidence="15" key="1">
    <citation type="journal article" date="2019" name="Int. J. Syst. Evol. Microbiol.">
        <title>The Global Catalogue of Microorganisms (GCM) 10K type strain sequencing project: providing services to taxonomists for standard genome sequencing and annotation.</title>
        <authorList>
            <consortium name="The Broad Institute Genomics Platform"/>
            <consortium name="The Broad Institute Genome Sequencing Center for Infectious Disease"/>
            <person name="Wu L."/>
            <person name="Ma J."/>
        </authorList>
    </citation>
    <scope>NUCLEOTIDE SEQUENCE [LARGE SCALE GENOMIC DNA]</scope>
    <source>
        <strain evidence="15">CGMCC 1.10131</strain>
    </source>
</reference>
<feature type="transmembrane region" description="Helical" evidence="12">
    <location>
        <begin position="6"/>
        <end position="27"/>
    </location>
</feature>
<evidence type="ECO:0000313" key="15">
    <source>
        <dbReference type="Proteomes" id="UP000651977"/>
    </source>
</evidence>
<organism evidence="14 15">
    <name type="scientific">Agarivorans gilvus</name>
    <dbReference type="NCBI Taxonomy" id="680279"/>
    <lineage>
        <taxon>Bacteria</taxon>
        <taxon>Pseudomonadati</taxon>
        <taxon>Pseudomonadota</taxon>
        <taxon>Gammaproteobacteria</taxon>
        <taxon>Alteromonadales</taxon>
        <taxon>Alteromonadaceae</taxon>
        <taxon>Agarivorans</taxon>
    </lineage>
</organism>
<dbReference type="Pfam" id="PF13091">
    <property type="entry name" value="PLDc_2"/>
    <property type="match status" value="2"/>
</dbReference>
<dbReference type="CDD" id="cd09158">
    <property type="entry name" value="PLDc_EcCLS_like_2"/>
    <property type="match status" value="1"/>
</dbReference>
<dbReference type="SMART" id="SM00155">
    <property type="entry name" value="PLDc"/>
    <property type="match status" value="2"/>
</dbReference>
<dbReference type="InterPro" id="IPR027379">
    <property type="entry name" value="CLS_N"/>
</dbReference>
<evidence type="ECO:0000256" key="4">
    <source>
        <dbReference type="ARBA" id="ARBA00022679"/>
    </source>
</evidence>
<keyword evidence="15" id="KW-1185">Reference proteome</keyword>
<name>A0ABQ1I5A8_9ALTE</name>
<dbReference type="InterPro" id="IPR030840">
    <property type="entry name" value="CL_synthase_A"/>
</dbReference>
<evidence type="ECO:0000256" key="2">
    <source>
        <dbReference type="ARBA" id="ARBA00022475"/>
    </source>
</evidence>
<dbReference type="NCBIfam" id="TIGR04265">
    <property type="entry name" value="bac_cardiolipin"/>
    <property type="match status" value="1"/>
</dbReference>
<dbReference type="Pfam" id="PF13396">
    <property type="entry name" value="PLDc_N"/>
    <property type="match status" value="1"/>
</dbReference>
<comment type="caution">
    <text evidence="14">The sequence shown here is derived from an EMBL/GenBank/DDBJ whole genome shotgun (WGS) entry which is preliminary data.</text>
</comment>
<keyword evidence="9 12" id="KW-0472">Membrane</keyword>
<feature type="transmembrane region" description="Helical" evidence="12">
    <location>
        <begin position="34"/>
        <end position="56"/>
    </location>
</feature>
<dbReference type="PANTHER" id="PTHR21248:SF22">
    <property type="entry name" value="PHOSPHOLIPASE D"/>
    <property type="match status" value="1"/>
</dbReference>
<feature type="domain" description="PLD phosphodiesterase" evidence="13">
    <location>
        <begin position="217"/>
        <end position="244"/>
    </location>
</feature>
<dbReference type="SUPFAM" id="SSF56024">
    <property type="entry name" value="Phospholipase D/nuclease"/>
    <property type="match status" value="2"/>
</dbReference>
<evidence type="ECO:0000256" key="8">
    <source>
        <dbReference type="ARBA" id="ARBA00023098"/>
    </source>
</evidence>
<dbReference type="Proteomes" id="UP000651977">
    <property type="component" value="Unassembled WGS sequence"/>
</dbReference>
<comment type="subcellular location">
    <subcellularLocation>
        <location evidence="1 12">Cell membrane</location>
        <topology evidence="1 12">Multi-pass membrane protein</topology>
    </subcellularLocation>
</comment>
<dbReference type="RefSeq" id="WP_055733200.1">
    <property type="nucleotide sequence ID" value="NZ_BMDY01000015.1"/>
</dbReference>
<dbReference type="PANTHER" id="PTHR21248">
    <property type="entry name" value="CARDIOLIPIN SYNTHASE"/>
    <property type="match status" value="1"/>
</dbReference>
<dbReference type="InterPro" id="IPR025202">
    <property type="entry name" value="PLD-like_dom"/>
</dbReference>
<dbReference type="EMBL" id="BMDY01000015">
    <property type="protein sequence ID" value="GGB11336.1"/>
    <property type="molecule type" value="Genomic_DNA"/>
</dbReference>